<protein>
    <submittedName>
        <fullName evidence="1">Uncharacterized protein</fullName>
    </submittedName>
</protein>
<dbReference type="AlphaFoldDB" id="A0A450SQ44"/>
<evidence type="ECO:0000313" key="1">
    <source>
        <dbReference type="EMBL" id="VFJ56039.1"/>
    </source>
</evidence>
<reference evidence="1" key="1">
    <citation type="submission" date="2019-02" db="EMBL/GenBank/DDBJ databases">
        <authorList>
            <person name="Gruber-Vodicka R. H."/>
            <person name="Seah K. B. B."/>
        </authorList>
    </citation>
    <scope>NUCLEOTIDE SEQUENCE</scope>
    <source>
        <strain evidence="1">BECK_BZ15</strain>
    </source>
</reference>
<accession>A0A450SQ44</accession>
<name>A0A450SQ44_9GAMM</name>
<dbReference type="EMBL" id="CAADEW010000058">
    <property type="protein sequence ID" value="VFJ56039.1"/>
    <property type="molecule type" value="Genomic_DNA"/>
</dbReference>
<sequence length="62" mass="7262">MEQCWGVTFPTETPWTRECADRENFRIYILDSTTQLKLQPNLSHYLGSAWDRRVVLGKKAFG</sequence>
<proteinExistence type="predicted"/>
<gene>
    <name evidence="1" type="ORF">BECKFW1821A_GA0114235_10589</name>
</gene>
<organism evidence="1">
    <name type="scientific">Candidatus Kentrum sp. FW</name>
    <dbReference type="NCBI Taxonomy" id="2126338"/>
    <lineage>
        <taxon>Bacteria</taxon>
        <taxon>Pseudomonadati</taxon>
        <taxon>Pseudomonadota</taxon>
        <taxon>Gammaproteobacteria</taxon>
        <taxon>Candidatus Kentrum</taxon>
    </lineage>
</organism>